<dbReference type="PANTHER" id="PTHR43267:SF1">
    <property type="entry name" value="TRNA THREONYLCARBAMOYLADENOSINE DEHYDRATASE"/>
    <property type="match status" value="1"/>
</dbReference>
<evidence type="ECO:0000259" key="1">
    <source>
        <dbReference type="Pfam" id="PF00899"/>
    </source>
</evidence>
<dbReference type="GO" id="GO:0008641">
    <property type="term" value="F:ubiquitin-like modifier activating enzyme activity"/>
    <property type="evidence" value="ECO:0007669"/>
    <property type="project" value="InterPro"/>
</dbReference>
<evidence type="ECO:0000313" key="3">
    <source>
        <dbReference type="Proteomes" id="UP001232063"/>
    </source>
</evidence>
<dbReference type="CDD" id="cd00755">
    <property type="entry name" value="YgdL_like"/>
    <property type="match status" value="1"/>
</dbReference>
<dbReference type="EMBL" id="JASJOU010000001">
    <property type="protein sequence ID" value="MDJ1499418.1"/>
    <property type="molecule type" value="Genomic_DNA"/>
</dbReference>
<dbReference type="Proteomes" id="UP001232063">
    <property type="component" value="Unassembled WGS sequence"/>
</dbReference>
<dbReference type="GO" id="GO:0061503">
    <property type="term" value="F:tRNA threonylcarbamoyladenosine dehydratase"/>
    <property type="evidence" value="ECO:0007669"/>
    <property type="project" value="TreeGrafter"/>
</dbReference>
<dbReference type="PANTHER" id="PTHR43267">
    <property type="entry name" value="TRNA THREONYLCARBAMOYLADENOSINE DEHYDRATASE"/>
    <property type="match status" value="1"/>
</dbReference>
<keyword evidence="3" id="KW-1185">Reference proteome</keyword>
<protein>
    <submittedName>
        <fullName evidence="2">tRNA threonylcarbamoyladenosine dehydratase</fullName>
    </submittedName>
</protein>
<gene>
    <name evidence="2" type="ORF">QNI22_02105</name>
</gene>
<proteinExistence type="predicted"/>
<name>A0AAE3R1Z4_9BACT</name>
<sequence length="243" mass="26781">MSDLSWLSRTTLLIGDENIQKLQNAHVLIVGLGGVGSFAAEAICRAGVGTLTIADGDEVEASNRNRQLPALATTQGQYKVDIMAERMKQINPEVQLFTQKQFLQPDQMVSLLNSNYDYVVDAIDSLTPKLMLLSTAYKQGQRIVSSMGAGGKLDPTQLRVADIADTRICRLASDVRKRLRRLGIHSGIKTVYSREKHVDQALMYTDGNRFKKSAYGTISYLPAVFGMTCASVVIRDLIGWPIE</sequence>
<reference evidence="2" key="1">
    <citation type="submission" date="2023-05" db="EMBL/GenBank/DDBJ databases">
        <authorList>
            <person name="Zhang X."/>
        </authorList>
    </citation>
    <scope>NUCLEOTIDE SEQUENCE</scope>
    <source>
        <strain evidence="2">BD1B2-1</strain>
    </source>
</reference>
<dbReference type="RefSeq" id="WP_313979821.1">
    <property type="nucleotide sequence ID" value="NZ_JASJOU010000001.1"/>
</dbReference>
<dbReference type="InterPro" id="IPR045886">
    <property type="entry name" value="ThiF/MoeB/HesA"/>
</dbReference>
<dbReference type="Gene3D" id="3.40.50.720">
    <property type="entry name" value="NAD(P)-binding Rossmann-like Domain"/>
    <property type="match status" value="1"/>
</dbReference>
<feature type="domain" description="THIF-type NAD/FAD binding fold" evidence="1">
    <location>
        <begin position="8"/>
        <end position="240"/>
    </location>
</feature>
<dbReference type="GO" id="GO:0061504">
    <property type="term" value="P:cyclic threonylcarbamoyladenosine biosynthetic process"/>
    <property type="evidence" value="ECO:0007669"/>
    <property type="project" value="TreeGrafter"/>
</dbReference>
<comment type="caution">
    <text evidence="2">The sequence shown here is derived from an EMBL/GenBank/DDBJ whole genome shotgun (WGS) entry which is preliminary data.</text>
</comment>
<dbReference type="SUPFAM" id="SSF69572">
    <property type="entry name" value="Activating enzymes of the ubiquitin-like proteins"/>
    <property type="match status" value="1"/>
</dbReference>
<organism evidence="2 3">
    <name type="scientific">Xanthocytophaga agilis</name>
    <dbReference type="NCBI Taxonomy" id="3048010"/>
    <lineage>
        <taxon>Bacteria</taxon>
        <taxon>Pseudomonadati</taxon>
        <taxon>Bacteroidota</taxon>
        <taxon>Cytophagia</taxon>
        <taxon>Cytophagales</taxon>
        <taxon>Rhodocytophagaceae</taxon>
        <taxon>Xanthocytophaga</taxon>
    </lineage>
</organism>
<dbReference type="InterPro" id="IPR035985">
    <property type="entry name" value="Ubiquitin-activating_enz"/>
</dbReference>
<dbReference type="Pfam" id="PF00899">
    <property type="entry name" value="ThiF"/>
    <property type="match status" value="1"/>
</dbReference>
<evidence type="ECO:0000313" key="2">
    <source>
        <dbReference type="EMBL" id="MDJ1499418.1"/>
    </source>
</evidence>
<dbReference type="InterPro" id="IPR000594">
    <property type="entry name" value="ThiF_NAD_FAD-bd"/>
</dbReference>
<dbReference type="AlphaFoldDB" id="A0AAE3R1Z4"/>
<accession>A0AAE3R1Z4</accession>